<dbReference type="InterPro" id="IPR013766">
    <property type="entry name" value="Thioredoxin_domain"/>
</dbReference>
<keyword evidence="6" id="KW-0560">Oxidoreductase</keyword>
<evidence type="ECO:0000256" key="9">
    <source>
        <dbReference type="ARBA" id="ARBA00032824"/>
    </source>
</evidence>
<dbReference type="SUPFAM" id="SSF52833">
    <property type="entry name" value="Thioredoxin-like"/>
    <property type="match status" value="1"/>
</dbReference>
<dbReference type="PANTHER" id="PTHR42801:SF4">
    <property type="entry name" value="AHPC_TSA FAMILY PROTEIN"/>
    <property type="match status" value="1"/>
</dbReference>
<dbReference type="Gene3D" id="3.40.30.10">
    <property type="entry name" value="Glutaredoxin"/>
    <property type="match status" value="1"/>
</dbReference>
<feature type="domain" description="Thioredoxin" evidence="13">
    <location>
        <begin position="3"/>
        <end position="147"/>
    </location>
</feature>
<evidence type="ECO:0000313" key="15">
    <source>
        <dbReference type="Proteomes" id="UP000658258"/>
    </source>
</evidence>
<evidence type="ECO:0000256" key="1">
    <source>
        <dbReference type="ARBA" id="ARBA00003330"/>
    </source>
</evidence>
<dbReference type="InterPro" id="IPR024706">
    <property type="entry name" value="Peroxiredoxin_AhpC-typ"/>
</dbReference>
<keyword evidence="15" id="KW-1185">Reference proteome</keyword>
<evidence type="ECO:0000256" key="5">
    <source>
        <dbReference type="ARBA" id="ARBA00022862"/>
    </source>
</evidence>
<evidence type="ECO:0000256" key="11">
    <source>
        <dbReference type="ARBA" id="ARBA00042639"/>
    </source>
</evidence>
<comment type="catalytic activity">
    <reaction evidence="12">
        <text>a hydroperoxide + [thioredoxin]-dithiol = an alcohol + [thioredoxin]-disulfide + H2O</text>
        <dbReference type="Rhea" id="RHEA:62620"/>
        <dbReference type="Rhea" id="RHEA-COMP:10698"/>
        <dbReference type="Rhea" id="RHEA-COMP:10700"/>
        <dbReference type="ChEBI" id="CHEBI:15377"/>
        <dbReference type="ChEBI" id="CHEBI:29950"/>
        <dbReference type="ChEBI" id="CHEBI:30879"/>
        <dbReference type="ChEBI" id="CHEBI:35924"/>
        <dbReference type="ChEBI" id="CHEBI:50058"/>
        <dbReference type="EC" id="1.11.1.24"/>
    </reaction>
</comment>
<dbReference type="PIRSF" id="PIRSF000239">
    <property type="entry name" value="AHPC"/>
    <property type="match status" value="1"/>
</dbReference>
<dbReference type="PROSITE" id="PS51352">
    <property type="entry name" value="THIOREDOXIN_2"/>
    <property type="match status" value="1"/>
</dbReference>
<keyword evidence="4" id="KW-0575">Peroxidase</keyword>
<dbReference type="InterPro" id="IPR050924">
    <property type="entry name" value="Peroxiredoxin_BCP/PrxQ"/>
</dbReference>
<evidence type="ECO:0000256" key="4">
    <source>
        <dbReference type="ARBA" id="ARBA00022559"/>
    </source>
</evidence>
<protein>
    <recommendedName>
        <fullName evidence="3">thioredoxin-dependent peroxiredoxin</fullName>
        <ecNumber evidence="3">1.11.1.24</ecNumber>
    </recommendedName>
    <alternativeName>
        <fullName evidence="9">Thioredoxin peroxidase</fullName>
    </alternativeName>
    <alternativeName>
        <fullName evidence="11">Thioredoxin-dependent peroxiredoxin Bcp</fullName>
    </alternativeName>
</protein>
<dbReference type="CDD" id="cd03017">
    <property type="entry name" value="PRX_BCP"/>
    <property type="match status" value="1"/>
</dbReference>
<comment type="function">
    <text evidence="1">Thiol-specific peroxidase that catalyzes the reduction of hydrogen peroxide and organic hydroperoxides to water and alcohols, respectively. Plays a role in cell protection against oxidative stress by detoxifying peroxides and as sensor of hydrogen peroxide-mediated signaling events.</text>
</comment>
<dbReference type="InterPro" id="IPR036249">
    <property type="entry name" value="Thioredoxin-like_sf"/>
</dbReference>
<evidence type="ECO:0000256" key="6">
    <source>
        <dbReference type="ARBA" id="ARBA00023002"/>
    </source>
</evidence>
<evidence type="ECO:0000256" key="7">
    <source>
        <dbReference type="ARBA" id="ARBA00023157"/>
    </source>
</evidence>
<organism evidence="14 15">
    <name type="scientific">Roseivirga thermotolerans</name>
    <dbReference type="NCBI Taxonomy" id="1758176"/>
    <lineage>
        <taxon>Bacteria</taxon>
        <taxon>Pseudomonadati</taxon>
        <taxon>Bacteroidota</taxon>
        <taxon>Cytophagia</taxon>
        <taxon>Cytophagales</taxon>
        <taxon>Roseivirgaceae</taxon>
        <taxon>Roseivirga</taxon>
    </lineage>
</organism>
<dbReference type="EMBL" id="BNAG01000003">
    <property type="protein sequence ID" value="GHE68794.1"/>
    <property type="molecule type" value="Genomic_DNA"/>
</dbReference>
<evidence type="ECO:0000256" key="2">
    <source>
        <dbReference type="ARBA" id="ARBA00011245"/>
    </source>
</evidence>
<accession>A0ABQ3I9J5</accession>
<evidence type="ECO:0000259" key="13">
    <source>
        <dbReference type="PROSITE" id="PS51352"/>
    </source>
</evidence>
<dbReference type="Pfam" id="PF00578">
    <property type="entry name" value="AhpC-TSA"/>
    <property type="match status" value="1"/>
</dbReference>
<comment type="subunit">
    <text evidence="2">Monomer.</text>
</comment>
<dbReference type="EC" id="1.11.1.24" evidence="3"/>
<evidence type="ECO:0000256" key="12">
    <source>
        <dbReference type="ARBA" id="ARBA00049091"/>
    </source>
</evidence>
<sequence length="147" mass="16600">MALKVGQKAPSFQLKNSENVLVSLPENLPCIVYFYPKDFTPGCTEEACSFRDQHHIFKGLNIHVFGISKDSPATHKRFRAKHDLPFELLSDPSGNVCKVYGALMPIVNIPKRITYLIDSKQQVAAIYSDLFGARKHIEHMIAQLKTE</sequence>
<evidence type="ECO:0000256" key="3">
    <source>
        <dbReference type="ARBA" id="ARBA00013017"/>
    </source>
</evidence>
<keyword evidence="5" id="KW-0049">Antioxidant</keyword>
<comment type="caution">
    <text evidence="14">The sequence shown here is derived from an EMBL/GenBank/DDBJ whole genome shotgun (WGS) entry which is preliminary data.</text>
</comment>
<dbReference type="InterPro" id="IPR000866">
    <property type="entry name" value="AhpC/TSA"/>
</dbReference>
<proteinExistence type="inferred from homology"/>
<evidence type="ECO:0000256" key="8">
    <source>
        <dbReference type="ARBA" id="ARBA00023284"/>
    </source>
</evidence>
<comment type="similarity">
    <text evidence="10">Belongs to the peroxiredoxin family. BCP/PrxQ subfamily.</text>
</comment>
<dbReference type="Proteomes" id="UP000658258">
    <property type="component" value="Unassembled WGS sequence"/>
</dbReference>
<evidence type="ECO:0000313" key="14">
    <source>
        <dbReference type="EMBL" id="GHE68794.1"/>
    </source>
</evidence>
<keyword evidence="7" id="KW-1015">Disulfide bond</keyword>
<name>A0ABQ3I9J5_9BACT</name>
<gene>
    <name evidence="14" type="ORF">GCM10011340_25770</name>
</gene>
<dbReference type="RefSeq" id="WP_189630667.1">
    <property type="nucleotide sequence ID" value="NZ_BNAG01000003.1"/>
</dbReference>
<reference evidence="15" key="1">
    <citation type="journal article" date="2019" name="Int. J. Syst. Evol. Microbiol.">
        <title>The Global Catalogue of Microorganisms (GCM) 10K type strain sequencing project: providing services to taxonomists for standard genome sequencing and annotation.</title>
        <authorList>
            <consortium name="The Broad Institute Genomics Platform"/>
            <consortium name="The Broad Institute Genome Sequencing Center for Infectious Disease"/>
            <person name="Wu L."/>
            <person name="Ma J."/>
        </authorList>
    </citation>
    <scope>NUCLEOTIDE SEQUENCE [LARGE SCALE GENOMIC DNA]</scope>
    <source>
        <strain evidence="15">CGMCC 1.15111</strain>
    </source>
</reference>
<keyword evidence="8" id="KW-0676">Redox-active center</keyword>
<evidence type="ECO:0000256" key="10">
    <source>
        <dbReference type="ARBA" id="ARBA00038489"/>
    </source>
</evidence>
<dbReference type="PANTHER" id="PTHR42801">
    <property type="entry name" value="THIOREDOXIN-DEPENDENT PEROXIDE REDUCTASE"/>
    <property type="match status" value="1"/>
</dbReference>